<dbReference type="Proteomes" id="UP001590951">
    <property type="component" value="Unassembled WGS sequence"/>
</dbReference>
<accession>A0ABR4BJV6</accession>
<keyword evidence="2" id="KW-1185">Reference proteome</keyword>
<protein>
    <submittedName>
        <fullName evidence="1">Uncharacterized protein</fullName>
    </submittedName>
</protein>
<reference evidence="1 2" key="1">
    <citation type="submission" date="2024-09" db="EMBL/GenBank/DDBJ databases">
        <title>Rethinking Asexuality: The Enigmatic Case of Functional Sexual Genes in Lepraria (Stereocaulaceae).</title>
        <authorList>
            <person name="Doellman M."/>
            <person name="Sun Y."/>
            <person name="Barcenas-Pena A."/>
            <person name="Lumbsch H.T."/>
            <person name="Grewe F."/>
        </authorList>
    </citation>
    <scope>NUCLEOTIDE SEQUENCE [LARGE SCALE GENOMIC DNA]</scope>
    <source>
        <strain evidence="1 2">Grewe 0041</strain>
    </source>
</reference>
<evidence type="ECO:0000313" key="2">
    <source>
        <dbReference type="Proteomes" id="UP001590951"/>
    </source>
</evidence>
<name>A0ABR4BJV6_9LECA</name>
<sequence>MTLLALPTRVILRFDCSKISCRKHLTGITPALLTLPALTTIICHDLRSMRLAMNTLHRQLCHTQIRLTSFTLPPPHSAKTIRLRPSTLPNHITTQLKFKNMAPKKGRQHWVDAIWADISAQLRRLSVIEPNLYDGLQLKREGEMANWPLPELEQSRDRVHHSSRHEWQ</sequence>
<gene>
    <name evidence="1" type="ORF">ABVK25_001722</name>
</gene>
<proteinExistence type="predicted"/>
<evidence type="ECO:0000313" key="1">
    <source>
        <dbReference type="EMBL" id="KAL2058104.1"/>
    </source>
</evidence>
<organism evidence="1 2">
    <name type="scientific">Lepraria finkii</name>
    <dbReference type="NCBI Taxonomy" id="1340010"/>
    <lineage>
        <taxon>Eukaryota</taxon>
        <taxon>Fungi</taxon>
        <taxon>Dikarya</taxon>
        <taxon>Ascomycota</taxon>
        <taxon>Pezizomycotina</taxon>
        <taxon>Lecanoromycetes</taxon>
        <taxon>OSLEUM clade</taxon>
        <taxon>Lecanoromycetidae</taxon>
        <taxon>Lecanorales</taxon>
        <taxon>Lecanorineae</taxon>
        <taxon>Stereocaulaceae</taxon>
        <taxon>Lepraria</taxon>
    </lineage>
</organism>
<dbReference type="EMBL" id="JBHFEH010000003">
    <property type="protein sequence ID" value="KAL2058104.1"/>
    <property type="molecule type" value="Genomic_DNA"/>
</dbReference>
<comment type="caution">
    <text evidence="1">The sequence shown here is derived from an EMBL/GenBank/DDBJ whole genome shotgun (WGS) entry which is preliminary data.</text>
</comment>